<dbReference type="InterPro" id="IPR023997">
    <property type="entry name" value="TonB-dep_OMP_SusC/RagA_CS"/>
</dbReference>
<comment type="subcellular location">
    <subcellularLocation>
        <location evidence="1 8">Cell outer membrane</location>
        <topology evidence="1 8">Multi-pass membrane protein</topology>
    </subcellularLocation>
</comment>
<dbReference type="Pfam" id="PF00593">
    <property type="entry name" value="TonB_dep_Rec_b-barrel"/>
    <property type="match status" value="1"/>
</dbReference>
<keyword evidence="2 8" id="KW-0813">Transport</keyword>
<keyword evidence="4 8" id="KW-0812">Transmembrane</keyword>
<dbReference type="NCBIfam" id="TIGR04056">
    <property type="entry name" value="OMP_RagA_SusC"/>
    <property type="match status" value="1"/>
</dbReference>
<dbReference type="eggNOG" id="COG1629">
    <property type="taxonomic scope" value="Bacteria"/>
</dbReference>
<evidence type="ECO:0000313" key="14">
    <source>
        <dbReference type="Proteomes" id="UP000010796"/>
    </source>
</evidence>
<dbReference type="OrthoDB" id="9768177at2"/>
<dbReference type="STRING" id="926556.Echvi_4647"/>
<dbReference type="InterPro" id="IPR008969">
    <property type="entry name" value="CarboxyPept-like_regulatory"/>
</dbReference>
<dbReference type="HOGENOM" id="CLU_004317_0_2_10"/>
<dbReference type="SUPFAM" id="SSF49464">
    <property type="entry name" value="Carboxypeptidase regulatory domain-like"/>
    <property type="match status" value="1"/>
</dbReference>
<evidence type="ECO:0000256" key="3">
    <source>
        <dbReference type="ARBA" id="ARBA00022452"/>
    </source>
</evidence>
<proteinExistence type="inferred from homology"/>
<evidence type="ECO:0000256" key="10">
    <source>
        <dbReference type="SAM" id="MobiDB-lite"/>
    </source>
</evidence>
<dbReference type="Proteomes" id="UP000010796">
    <property type="component" value="Chromosome"/>
</dbReference>
<comment type="similarity">
    <text evidence="8 9">Belongs to the TonB-dependent receptor family.</text>
</comment>
<evidence type="ECO:0000256" key="2">
    <source>
        <dbReference type="ARBA" id="ARBA00022448"/>
    </source>
</evidence>
<dbReference type="InterPro" id="IPR036942">
    <property type="entry name" value="Beta-barrel_TonB_sf"/>
</dbReference>
<gene>
    <name evidence="13" type="ordered locus">Echvi_4647</name>
</gene>
<dbReference type="Pfam" id="PF13715">
    <property type="entry name" value="CarbopepD_reg_2"/>
    <property type="match status" value="1"/>
</dbReference>
<dbReference type="InterPro" id="IPR000531">
    <property type="entry name" value="Beta-barrel_TonB"/>
</dbReference>
<evidence type="ECO:0000259" key="12">
    <source>
        <dbReference type="Pfam" id="PF07715"/>
    </source>
</evidence>
<evidence type="ECO:0000256" key="4">
    <source>
        <dbReference type="ARBA" id="ARBA00022692"/>
    </source>
</evidence>
<keyword evidence="13" id="KW-0675">Receptor</keyword>
<protein>
    <submittedName>
        <fullName evidence="13">Outer membrane receptor protein</fullName>
    </submittedName>
</protein>
<evidence type="ECO:0000256" key="5">
    <source>
        <dbReference type="ARBA" id="ARBA00023077"/>
    </source>
</evidence>
<organism evidence="13 14">
    <name type="scientific">Echinicola vietnamensis (strain DSM 17526 / LMG 23754 / KMM 6221)</name>
    <dbReference type="NCBI Taxonomy" id="926556"/>
    <lineage>
        <taxon>Bacteria</taxon>
        <taxon>Pseudomonadati</taxon>
        <taxon>Bacteroidota</taxon>
        <taxon>Cytophagia</taxon>
        <taxon>Cytophagales</taxon>
        <taxon>Cyclobacteriaceae</taxon>
        <taxon>Echinicola</taxon>
    </lineage>
</organism>
<keyword evidence="3 8" id="KW-1134">Transmembrane beta strand</keyword>
<dbReference type="eggNOG" id="COG4206">
    <property type="taxonomic scope" value="Bacteria"/>
</dbReference>
<keyword evidence="7 8" id="KW-0998">Cell outer membrane</keyword>
<dbReference type="FunFam" id="2.60.40.1120:FF:000003">
    <property type="entry name" value="Outer membrane protein Omp121"/>
    <property type="match status" value="1"/>
</dbReference>
<evidence type="ECO:0000256" key="1">
    <source>
        <dbReference type="ARBA" id="ARBA00004571"/>
    </source>
</evidence>
<name>L0G3J6_ECHVK</name>
<sequence>MTLSINPRKPVRYQKGIWKLATLIIFIGCFSGNVSAQDLIITGTVRAPTGEPLPGANVSVRGTTQGSITNLDGEFSIEVPSRESLLVFSFIGYASHEMKVGNQTTINVVLEENLSALNEVVVVGYGSQERAKVTGAISSVSAEEIRELPVPNLASAMQGRAANVSVTNAGAPGADPVVRIRGIGTVGNNDPLYVIDGMPASGLNQINPADIESIEVLKDASTAAIYGSRAANGVVLVTTKKGNKGKPKVSLDAYYGVQNAWKTLDLLNVDQYLDFGRELLTNSGDDIPQRFNDLGEFANVRTDWQDEMFQSAPIQDYNVSVSGGGESSLYNISMGYFAQDGIMKGVDFERVSFRANTQFDLGDRVSVGQTLTVSYTNRNDEPFSGGRSQMEHMVKMVPYIPVRDPSRQGGFRATDTEDGSDPENPVLNAALKQDRYQDFKILGSAYIDVKILEGFHYKFMTGLDITTGQRNEYTPMFNAGDFMFQVFAAISQTRNSYVSPLFSNQFSYNKDFGGHHLDLLGVIEKQTFISSSLTGSGQNELTNDVRELQGVQNQVTTSEKTEYGLISYVGRVNYDYKQRYLLSASIRRDGGSRFGPDNKWGIFPSVSAGWRISEEGFMQSAGAISDLKLRASYGETGNDRIGDYVYQATINSNMFYNFNGTLAGGSTINALANEDLKWETTIMKNIGLDLGILNDQITFTAEWFDNKTEDMILGVPVPPSLGFDVAPVANVGTVRNRGMEFTAGYQKKTGSFQFGVNGNIGFVNNELISLGSGNSIFGPAFQGDPMTYTEEGKPIAYFYGWEVEGIFQTGEDTSQQPNAQAGDIKFKDINGDGVIGADDRTNLGHYMPDFTYGLNFNANFKNFDLSLFLQGVQGNEIYSNIRFHTEGMSRLFNASTVVLDRWTPNNTQTDVPRAVSGDPNGNARASSRWVEDGSYARLKNLSLGYTVPDAFLQSIAKNSISNLRIYVSAQNLFTITDYSGYDPEIAVRTEIDQSLGMGIDFGQFPAARTFLGGIQLTF</sequence>
<evidence type="ECO:0000256" key="7">
    <source>
        <dbReference type="ARBA" id="ARBA00023237"/>
    </source>
</evidence>
<feature type="region of interest" description="Disordered" evidence="10">
    <location>
        <begin position="404"/>
        <end position="423"/>
    </location>
</feature>
<reference evidence="14" key="1">
    <citation type="submission" date="2012-02" db="EMBL/GenBank/DDBJ databases">
        <title>The complete genome of Echinicola vietnamensis DSM 17526.</title>
        <authorList>
            <person name="Lucas S."/>
            <person name="Copeland A."/>
            <person name="Lapidus A."/>
            <person name="Glavina del Rio T."/>
            <person name="Dalin E."/>
            <person name="Tice H."/>
            <person name="Bruce D."/>
            <person name="Goodwin L."/>
            <person name="Pitluck S."/>
            <person name="Peters L."/>
            <person name="Ovchinnikova G."/>
            <person name="Teshima H."/>
            <person name="Kyrpides N."/>
            <person name="Mavromatis K."/>
            <person name="Ivanova N."/>
            <person name="Brettin T."/>
            <person name="Detter J.C."/>
            <person name="Han C."/>
            <person name="Larimer F."/>
            <person name="Land M."/>
            <person name="Hauser L."/>
            <person name="Markowitz V."/>
            <person name="Cheng J.-F."/>
            <person name="Hugenholtz P."/>
            <person name="Woyke T."/>
            <person name="Wu D."/>
            <person name="Brambilla E."/>
            <person name="Klenk H.-P."/>
            <person name="Eisen J.A."/>
        </authorList>
    </citation>
    <scope>NUCLEOTIDE SEQUENCE [LARGE SCALE GENOMIC DNA]</scope>
    <source>
        <strain evidence="14">DSM 17526 / LMG 23754 / KMM 6221</strain>
    </source>
</reference>
<dbReference type="PATRIC" id="fig|926556.3.peg.4912"/>
<dbReference type="AlphaFoldDB" id="L0G3J6"/>
<dbReference type="InterPro" id="IPR012910">
    <property type="entry name" value="Plug_dom"/>
</dbReference>
<keyword evidence="14" id="KW-1185">Reference proteome</keyword>
<evidence type="ECO:0000256" key="8">
    <source>
        <dbReference type="PROSITE-ProRule" id="PRU01360"/>
    </source>
</evidence>
<evidence type="ECO:0000256" key="6">
    <source>
        <dbReference type="ARBA" id="ARBA00023136"/>
    </source>
</evidence>
<dbReference type="Gene3D" id="2.170.130.10">
    <property type="entry name" value="TonB-dependent receptor, plug domain"/>
    <property type="match status" value="1"/>
</dbReference>
<dbReference type="PROSITE" id="PS52016">
    <property type="entry name" value="TONB_DEPENDENT_REC_3"/>
    <property type="match status" value="1"/>
</dbReference>
<accession>L0G3J6</accession>
<dbReference type="SUPFAM" id="SSF56935">
    <property type="entry name" value="Porins"/>
    <property type="match status" value="1"/>
</dbReference>
<dbReference type="Gene3D" id="2.40.170.20">
    <property type="entry name" value="TonB-dependent receptor, beta-barrel domain"/>
    <property type="match status" value="1"/>
</dbReference>
<dbReference type="InterPro" id="IPR039426">
    <property type="entry name" value="TonB-dep_rcpt-like"/>
</dbReference>
<feature type="domain" description="TonB-dependent receptor plug" evidence="12">
    <location>
        <begin position="131"/>
        <end position="234"/>
    </location>
</feature>
<evidence type="ECO:0000256" key="9">
    <source>
        <dbReference type="RuleBase" id="RU003357"/>
    </source>
</evidence>
<keyword evidence="5 9" id="KW-0798">TonB box</keyword>
<dbReference type="KEGG" id="evi:Echvi_4647"/>
<evidence type="ECO:0000313" key="13">
    <source>
        <dbReference type="EMBL" id="AGA80814.1"/>
    </source>
</evidence>
<dbReference type="Pfam" id="PF07715">
    <property type="entry name" value="Plug"/>
    <property type="match status" value="1"/>
</dbReference>
<dbReference type="NCBIfam" id="TIGR04057">
    <property type="entry name" value="SusC_RagA_signa"/>
    <property type="match status" value="1"/>
</dbReference>
<dbReference type="EMBL" id="CP003346">
    <property type="protein sequence ID" value="AGA80814.1"/>
    <property type="molecule type" value="Genomic_DNA"/>
</dbReference>
<keyword evidence="6 8" id="KW-0472">Membrane</keyword>
<dbReference type="RefSeq" id="WP_015268336.1">
    <property type="nucleotide sequence ID" value="NC_019904.1"/>
</dbReference>
<dbReference type="InterPro" id="IPR037066">
    <property type="entry name" value="Plug_dom_sf"/>
</dbReference>
<dbReference type="InterPro" id="IPR023996">
    <property type="entry name" value="TonB-dep_OMP_SusC/RagA"/>
</dbReference>
<dbReference type="Gene3D" id="2.60.40.1120">
    <property type="entry name" value="Carboxypeptidase-like, regulatory domain"/>
    <property type="match status" value="1"/>
</dbReference>
<evidence type="ECO:0000259" key="11">
    <source>
        <dbReference type="Pfam" id="PF00593"/>
    </source>
</evidence>
<dbReference type="GO" id="GO:0009279">
    <property type="term" value="C:cell outer membrane"/>
    <property type="evidence" value="ECO:0007669"/>
    <property type="project" value="UniProtKB-SubCell"/>
</dbReference>
<feature type="domain" description="TonB-dependent receptor-like beta-barrel" evidence="11">
    <location>
        <begin position="419"/>
        <end position="972"/>
    </location>
</feature>